<proteinExistence type="predicted"/>
<gene>
    <name evidence="4" type="primary">LOC115742519</name>
</gene>
<dbReference type="PANTHER" id="PTHR33159">
    <property type="entry name" value="RPM1-INTERACTING PROTEIN 4 (RIN4) FAMILY PROTEIN"/>
    <property type="match status" value="1"/>
</dbReference>
<feature type="compositionally biased region" description="Polar residues" evidence="1">
    <location>
        <begin position="88"/>
        <end position="110"/>
    </location>
</feature>
<feature type="region of interest" description="Disordered" evidence="1">
    <location>
        <begin position="232"/>
        <end position="266"/>
    </location>
</feature>
<feature type="domain" description="RIN4 pathogenic type III effector avirulence factor Avr cleavage site" evidence="2">
    <location>
        <begin position="4"/>
        <end position="32"/>
    </location>
</feature>
<dbReference type="GO" id="GO:0005886">
    <property type="term" value="C:plasma membrane"/>
    <property type="evidence" value="ECO:0007669"/>
    <property type="project" value="TreeGrafter"/>
</dbReference>
<dbReference type="InterPro" id="IPR008700">
    <property type="entry name" value="TypeIII_avirulence_cleave"/>
</dbReference>
<dbReference type="KEGG" id="rarg:115742519"/>
<dbReference type="GeneID" id="115742519"/>
<evidence type="ECO:0000313" key="4">
    <source>
        <dbReference type="RefSeq" id="XP_030532713.1"/>
    </source>
</evidence>
<dbReference type="PANTHER" id="PTHR33159:SF6">
    <property type="entry name" value="RPM1-INTERACTING PROTEIN 4"/>
    <property type="match status" value="1"/>
</dbReference>
<keyword evidence="3" id="KW-1185">Reference proteome</keyword>
<feature type="region of interest" description="Disordered" evidence="1">
    <location>
        <begin position="32"/>
        <end position="196"/>
    </location>
</feature>
<dbReference type="InterPro" id="IPR040387">
    <property type="entry name" value="RIN4/NOI4"/>
</dbReference>
<dbReference type="Proteomes" id="UP000827889">
    <property type="component" value="Chromosome 7"/>
</dbReference>
<protein>
    <submittedName>
        <fullName evidence="4">RPM1-interacting protein 4 isoform X1</fullName>
    </submittedName>
</protein>
<evidence type="ECO:0000256" key="1">
    <source>
        <dbReference type="SAM" id="MobiDB-lite"/>
    </source>
</evidence>
<name>A0A8B8PF50_9MYRT</name>
<evidence type="ECO:0000313" key="3">
    <source>
        <dbReference type="Proteomes" id="UP000827889"/>
    </source>
</evidence>
<accession>A0A8B8PF50</accession>
<evidence type="ECO:0000259" key="2">
    <source>
        <dbReference type="Pfam" id="PF05627"/>
    </source>
</evidence>
<feature type="compositionally biased region" description="Low complexity" evidence="1">
    <location>
        <begin position="245"/>
        <end position="256"/>
    </location>
</feature>
<dbReference type="AlphaFoldDB" id="A0A8B8PF50"/>
<reference evidence="4" key="1">
    <citation type="submission" date="2025-08" db="UniProtKB">
        <authorList>
            <consortium name="RefSeq"/>
        </authorList>
    </citation>
    <scope>IDENTIFICATION</scope>
    <source>
        <tissue evidence="4">Leaf</tissue>
    </source>
</reference>
<dbReference type="Pfam" id="PF05627">
    <property type="entry name" value="AvrRpt-cleavage"/>
    <property type="match status" value="2"/>
</dbReference>
<dbReference type="RefSeq" id="XP_030532713.1">
    <property type="nucleotide sequence ID" value="XM_030676853.2"/>
</dbReference>
<feature type="domain" description="RIN4 pathogenic type III effector avirulence factor Avr cleavage site" evidence="2">
    <location>
        <begin position="196"/>
        <end position="229"/>
    </location>
</feature>
<feature type="compositionally biased region" description="Basic and acidic residues" evidence="1">
    <location>
        <begin position="64"/>
        <end position="87"/>
    </location>
</feature>
<dbReference type="OrthoDB" id="1109067at2759"/>
<organism evidence="3 4">
    <name type="scientific">Rhodamnia argentea</name>
    <dbReference type="NCBI Taxonomy" id="178133"/>
    <lineage>
        <taxon>Eukaryota</taxon>
        <taxon>Viridiplantae</taxon>
        <taxon>Streptophyta</taxon>
        <taxon>Embryophyta</taxon>
        <taxon>Tracheophyta</taxon>
        <taxon>Spermatophyta</taxon>
        <taxon>Magnoliopsida</taxon>
        <taxon>eudicotyledons</taxon>
        <taxon>Gunneridae</taxon>
        <taxon>Pentapetalae</taxon>
        <taxon>rosids</taxon>
        <taxon>malvids</taxon>
        <taxon>Myrtales</taxon>
        <taxon>Myrtaceae</taxon>
        <taxon>Myrtoideae</taxon>
        <taxon>Myrteae</taxon>
        <taxon>Australasian group</taxon>
        <taxon>Rhodamnia</taxon>
    </lineage>
</organism>
<sequence length="266" mass="28701">MAEHPRVPEFGNWEGGNHIPYTVCFDKARKGRSGTKMINPNDPEENPDLLSDAGAPPEAPASRAEAESEEPKRQGVVRTVHERKMSNDDGSLTRVSNQSIHKNNLGSLHSNESKHQAHGGRGASYSEPQRRPARPSTGGDHSFEKSPMHPQARISGRGSGSPSWEGRGSRESGHAMGTPGRSRLGSAPKGDDFVDKGAAVPKFGEWDENNPASADGYTHIFNQVREERQGGVRMGPDMHTQSPYAGAASGTAGNNSKCSCFPWLRK</sequence>